<dbReference type="Gene3D" id="1.10.510.10">
    <property type="entry name" value="Transferase(Phosphotransferase) domain 1"/>
    <property type="match status" value="1"/>
</dbReference>
<evidence type="ECO:0008006" key="5">
    <source>
        <dbReference type="Google" id="ProtNLM"/>
    </source>
</evidence>
<keyword evidence="1" id="KW-0472">Membrane</keyword>
<dbReference type="OrthoDB" id="193931at2759"/>
<evidence type="ECO:0000313" key="3">
    <source>
        <dbReference type="EnsemblMetazoa" id="ASIC001467-PA"/>
    </source>
</evidence>
<name>A0A084VBD3_ANOSI</name>
<dbReference type="EnsemblMetazoa" id="ASIC001467-RA">
    <property type="protein sequence ID" value="ASIC001467-PA"/>
    <property type="gene ID" value="ASIC001467"/>
</dbReference>
<protein>
    <recommendedName>
        <fullName evidence="5">Protein kinase domain-containing protein</fullName>
    </recommendedName>
</protein>
<feature type="transmembrane region" description="Helical" evidence="1">
    <location>
        <begin position="100"/>
        <end position="120"/>
    </location>
</feature>
<accession>A0A084VBD3</accession>
<proteinExistence type="predicted"/>
<evidence type="ECO:0000313" key="2">
    <source>
        <dbReference type="EMBL" id="KFB35277.1"/>
    </source>
</evidence>
<dbReference type="EMBL" id="ATLV01006398">
    <property type="status" value="NOT_ANNOTATED_CDS"/>
    <property type="molecule type" value="Genomic_DNA"/>
</dbReference>
<reference evidence="2 4" key="1">
    <citation type="journal article" date="2014" name="BMC Genomics">
        <title>Genome sequence of Anopheles sinensis provides insight into genetics basis of mosquito competence for malaria parasites.</title>
        <authorList>
            <person name="Zhou D."/>
            <person name="Zhang D."/>
            <person name="Ding G."/>
            <person name="Shi L."/>
            <person name="Hou Q."/>
            <person name="Ye Y."/>
            <person name="Xu Y."/>
            <person name="Zhou H."/>
            <person name="Xiong C."/>
            <person name="Li S."/>
            <person name="Yu J."/>
            <person name="Hong S."/>
            <person name="Yu X."/>
            <person name="Zou P."/>
            <person name="Chen C."/>
            <person name="Chang X."/>
            <person name="Wang W."/>
            <person name="Lv Y."/>
            <person name="Sun Y."/>
            <person name="Ma L."/>
            <person name="Shen B."/>
            <person name="Zhu C."/>
        </authorList>
    </citation>
    <scope>NUCLEOTIDE SEQUENCE [LARGE SCALE GENOMIC DNA]</scope>
</reference>
<reference evidence="3" key="2">
    <citation type="submission" date="2020-05" db="UniProtKB">
        <authorList>
            <consortium name="EnsemblMetazoa"/>
        </authorList>
    </citation>
    <scope>IDENTIFICATION</scope>
</reference>
<sequence length="123" mass="13887">MFHRPFDAPTRQTLSLLVQQGHFMIPYYVSFECEILLKKCLVKKPSKRATLEAIMRDTWVNIGYQGKELRPYVEPSLELQAPNFELSLDTKSELSSSDSLIFGLTTAIVAASVVATLLFCSKK</sequence>
<dbReference type="AlphaFoldDB" id="A0A084VBD3"/>
<dbReference type="SUPFAM" id="SSF56112">
    <property type="entry name" value="Protein kinase-like (PK-like)"/>
    <property type="match status" value="1"/>
</dbReference>
<dbReference type="STRING" id="74873.A0A084VBD3"/>
<dbReference type="EMBL" id="KE524357">
    <property type="protein sequence ID" value="KFB35277.1"/>
    <property type="molecule type" value="Genomic_DNA"/>
</dbReference>
<dbReference type="VEuPathDB" id="VectorBase:ASIC001467"/>
<keyword evidence="1" id="KW-1133">Transmembrane helix</keyword>
<evidence type="ECO:0000256" key="1">
    <source>
        <dbReference type="SAM" id="Phobius"/>
    </source>
</evidence>
<dbReference type="InterPro" id="IPR011009">
    <property type="entry name" value="Kinase-like_dom_sf"/>
</dbReference>
<evidence type="ECO:0000313" key="4">
    <source>
        <dbReference type="Proteomes" id="UP000030765"/>
    </source>
</evidence>
<keyword evidence="1" id="KW-0812">Transmembrane</keyword>
<keyword evidence="4" id="KW-1185">Reference proteome</keyword>
<gene>
    <name evidence="2" type="ORF">ZHAS_00001467</name>
</gene>
<dbReference type="Proteomes" id="UP000030765">
    <property type="component" value="Unassembled WGS sequence"/>
</dbReference>
<organism evidence="2">
    <name type="scientific">Anopheles sinensis</name>
    <name type="common">Mosquito</name>
    <dbReference type="NCBI Taxonomy" id="74873"/>
    <lineage>
        <taxon>Eukaryota</taxon>
        <taxon>Metazoa</taxon>
        <taxon>Ecdysozoa</taxon>
        <taxon>Arthropoda</taxon>
        <taxon>Hexapoda</taxon>
        <taxon>Insecta</taxon>
        <taxon>Pterygota</taxon>
        <taxon>Neoptera</taxon>
        <taxon>Endopterygota</taxon>
        <taxon>Diptera</taxon>
        <taxon>Nematocera</taxon>
        <taxon>Culicoidea</taxon>
        <taxon>Culicidae</taxon>
        <taxon>Anophelinae</taxon>
        <taxon>Anopheles</taxon>
    </lineage>
</organism>